<keyword evidence="7 11" id="KW-0012">Acyltransferase</keyword>
<comment type="subunit">
    <text evidence="11">This enzyme consists of two polypeptide chains, which are synthesized in precursor form from a single polypeptide.</text>
</comment>
<dbReference type="AlphaFoldDB" id="A0A1U7D4L0"/>
<evidence type="ECO:0000313" key="13">
    <source>
        <dbReference type="Proteomes" id="UP000186559"/>
    </source>
</evidence>
<feature type="binding site" evidence="10">
    <location>
        <position position="444"/>
    </location>
    <ligand>
        <name>L-glutamate</name>
        <dbReference type="ChEBI" id="CHEBI:29985"/>
    </ligand>
</feature>
<keyword evidence="5 11" id="KW-0378">Hydrolase</keyword>
<dbReference type="GO" id="GO:0006751">
    <property type="term" value="P:glutathione catabolic process"/>
    <property type="evidence" value="ECO:0007669"/>
    <property type="project" value="UniProtKB-UniRule"/>
</dbReference>
<comment type="pathway">
    <text evidence="11">Sulfur metabolism; glutathione metabolism.</text>
</comment>
<keyword evidence="6 11" id="KW-0865">Zymogen</keyword>
<dbReference type="InterPro" id="IPR000101">
    <property type="entry name" value="GGT_peptidase"/>
</dbReference>
<gene>
    <name evidence="12" type="ORF">Ga0080559_TMP2242</name>
</gene>
<dbReference type="Proteomes" id="UP000186559">
    <property type="component" value="Chromosome"/>
</dbReference>
<dbReference type="RefSeq" id="WP_076623200.1">
    <property type="nucleotide sequence ID" value="NZ_BMEW01000005.1"/>
</dbReference>
<keyword evidence="4 11" id="KW-0808">Transferase</keyword>
<keyword evidence="11" id="KW-0317">Glutathione biosynthesis</keyword>
<dbReference type="GO" id="GO:0006750">
    <property type="term" value="P:glutathione biosynthetic process"/>
    <property type="evidence" value="ECO:0007669"/>
    <property type="project" value="UniProtKB-KW"/>
</dbReference>
<evidence type="ECO:0000256" key="6">
    <source>
        <dbReference type="ARBA" id="ARBA00023145"/>
    </source>
</evidence>
<comment type="similarity">
    <text evidence="3 11">Belongs to the gamma-glutamyltransferase family.</text>
</comment>
<dbReference type="PRINTS" id="PR01210">
    <property type="entry name" value="GGTRANSPTASE"/>
</dbReference>
<reference evidence="12 13" key="1">
    <citation type="submission" date="2016-03" db="EMBL/GenBank/DDBJ databases">
        <title>Deep-sea bacteria in the southern Pacific.</title>
        <authorList>
            <person name="Tang K."/>
        </authorList>
    </citation>
    <scope>NUCLEOTIDE SEQUENCE [LARGE SCALE GENOMIC DNA]</scope>
    <source>
        <strain evidence="12 13">JLT2016</strain>
    </source>
</reference>
<dbReference type="EC" id="2.3.2.2" evidence="11"/>
<evidence type="ECO:0000256" key="4">
    <source>
        <dbReference type="ARBA" id="ARBA00022679"/>
    </source>
</evidence>
<dbReference type="UniPathway" id="UPA00204"/>
<dbReference type="Gene3D" id="1.10.246.130">
    <property type="match status" value="1"/>
</dbReference>
<comment type="catalytic activity">
    <reaction evidence="8 11">
        <text>an N-terminal (5-L-glutamyl)-[peptide] + an alpha-amino acid = 5-L-glutamyl amino acid + an N-terminal L-alpha-aminoacyl-[peptide]</text>
        <dbReference type="Rhea" id="RHEA:23904"/>
        <dbReference type="Rhea" id="RHEA-COMP:9780"/>
        <dbReference type="Rhea" id="RHEA-COMP:9795"/>
        <dbReference type="ChEBI" id="CHEBI:77644"/>
        <dbReference type="ChEBI" id="CHEBI:78597"/>
        <dbReference type="ChEBI" id="CHEBI:78599"/>
        <dbReference type="ChEBI" id="CHEBI:78608"/>
        <dbReference type="EC" id="2.3.2.2"/>
    </reaction>
</comment>
<evidence type="ECO:0000256" key="8">
    <source>
        <dbReference type="ARBA" id="ARBA00047417"/>
    </source>
</evidence>
<dbReference type="STRING" id="1229727.Ga0080559_TMP2242"/>
<dbReference type="EMBL" id="CP014796">
    <property type="protein sequence ID" value="APX23038.1"/>
    <property type="molecule type" value="Genomic_DNA"/>
</dbReference>
<evidence type="ECO:0000256" key="7">
    <source>
        <dbReference type="ARBA" id="ARBA00023315"/>
    </source>
</evidence>
<keyword evidence="13" id="KW-1185">Reference proteome</keyword>
<dbReference type="InterPro" id="IPR029055">
    <property type="entry name" value="Ntn_hydrolases_N"/>
</dbReference>
<protein>
    <recommendedName>
        <fullName evidence="11">Glutathione hydrolase proenzyme</fullName>
        <ecNumber evidence="11">2.3.2.2</ecNumber>
        <ecNumber evidence="11">3.4.19.13</ecNumber>
    </recommendedName>
    <component>
        <recommendedName>
            <fullName evidence="11">Glutathione hydrolase large chain</fullName>
        </recommendedName>
    </component>
    <component>
        <recommendedName>
            <fullName evidence="11">Glutathione hydrolase small chain</fullName>
        </recommendedName>
    </component>
</protein>
<dbReference type="GO" id="GO:0036374">
    <property type="term" value="F:glutathione hydrolase activity"/>
    <property type="evidence" value="ECO:0007669"/>
    <property type="project" value="UniProtKB-UniRule"/>
</dbReference>
<evidence type="ECO:0000313" key="12">
    <source>
        <dbReference type="EMBL" id="APX23038.1"/>
    </source>
</evidence>
<dbReference type="Pfam" id="PF01019">
    <property type="entry name" value="G_glu_transpept"/>
    <property type="match status" value="1"/>
</dbReference>
<dbReference type="OrthoDB" id="9781342at2"/>
<organism evidence="12 13">
    <name type="scientific">Salipiger profundus</name>
    <dbReference type="NCBI Taxonomy" id="1229727"/>
    <lineage>
        <taxon>Bacteria</taxon>
        <taxon>Pseudomonadati</taxon>
        <taxon>Pseudomonadota</taxon>
        <taxon>Alphaproteobacteria</taxon>
        <taxon>Rhodobacterales</taxon>
        <taxon>Roseobacteraceae</taxon>
        <taxon>Salipiger</taxon>
    </lineage>
</organism>
<name>A0A1U7D4L0_9RHOB</name>
<evidence type="ECO:0000256" key="2">
    <source>
        <dbReference type="ARBA" id="ARBA00001089"/>
    </source>
</evidence>
<dbReference type="SUPFAM" id="SSF56235">
    <property type="entry name" value="N-terminal nucleophile aminohydrolases (Ntn hydrolases)"/>
    <property type="match status" value="1"/>
</dbReference>
<proteinExistence type="inferred from homology"/>
<dbReference type="InterPro" id="IPR043137">
    <property type="entry name" value="GGT_ssub_C"/>
</dbReference>
<dbReference type="GO" id="GO:0103068">
    <property type="term" value="F:leukotriene C4 gamma-glutamyl transferase activity"/>
    <property type="evidence" value="ECO:0007669"/>
    <property type="project" value="UniProtKB-EC"/>
</dbReference>
<dbReference type="NCBIfam" id="TIGR00066">
    <property type="entry name" value="g_glut_trans"/>
    <property type="match status" value="1"/>
</dbReference>
<dbReference type="KEGG" id="tpro:Ga0080559_TMP2242"/>
<dbReference type="InterPro" id="IPR043138">
    <property type="entry name" value="GGT_lsub"/>
</dbReference>
<dbReference type="PANTHER" id="PTHR43199:SF1">
    <property type="entry name" value="GLUTATHIONE HYDROLASE PROENZYME"/>
    <property type="match status" value="1"/>
</dbReference>
<comment type="catalytic activity">
    <reaction evidence="1 11">
        <text>an S-substituted glutathione + H2O = an S-substituted L-cysteinylglycine + L-glutamate</text>
        <dbReference type="Rhea" id="RHEA:59468"/>
        <dbReference type="ChEBI" id="CHEBI:15377"/>
        <dbReference type="ChEBI" id="CHEBI:29985"/>
        <dbReference type="ChEBI" id="CHEBI:90779"/>
        <dbReference type="ChEBI" id="CHEBI:143103"/>
        <dbReference type="EC" id="3.4.19.13"/>
    </reaction>
</comment>
<dbReference type="Gene3D" id="3.60.20.40">
    <property type="match status" value="1"/>
</dbReference>
<evidence type="ECO:0000256" key="11">
    <source>
        <dbReference type="RuleBase" id="RU368036"/>
    </source>
</evidence>
<dbReference type="PANTHER" id="PTHR43199">
    <property type="entry name" value="GLUTATHIONE HYDROLASE"/>
    <property type="match status" value="1"/>
</dbReference>
<dbReference type="InterPro" id="IPR051792">
    <property type="entry name" value="GGT_bact"/>
</dbReference>
<dbReference type="EC" id="3.4.19.13" evidence="11"/>
<feature type="active site" description="Nucleophile" evidence="9">
    <location>
        <position position="363"/>
    </location>
</feature>
<evidence type="ECO:0000256" key="10">
    <source>
        <dbReference type="PIRSR" id="PIRSR600101-2"/>
    </source>
</evidence>
<evidence type="ECO:0000256" key="3">
    <source>
        <dbReference type="ARBA" id="ARBA00009381"/>
    </source>
</evidence>
<feature type="binding site" evidence="10">
    <location>
        <begin position="422"/>
        <end position="423"/>
    </location>
    <ligand>
        <name>L-glutamate</name>
        <dbReference type="ChEBI" id="CHEBI:29985"/>
    </ligand>
</feature>
<accession>A0A1U7D4L0</accession>
<comment type="PTM">
    <text evidence="11">Cleaved by autocatalysis into a large and a small subunit.</text>
</comment>
<evidence type="ECO:0000256" key="5">
    <source>
        <dbReference type="ARBA" id="ARBA00022801"/>
    </source>
</evidence>
<comment type="catalytic activity">
    <reaction evidence="2 11">
        <text>glutathione + H2O = L-cysteinylglycine + L-glutamate</text>
        <dbReference type="Rhea" id="RHEA:28807"/>
        <dbReference type="ChEBI" id="CHEBI:15377"/>
        <dbReference type="ChEBI" id="CHEBI:29985"/>
        <dbReference type="ChEBI" id="CHEBI:57925"/>
        <dbReference type="ChEBI" id="CHEBI:61694"/>
        <dbReference type="EC" id="3.4.19.13"/>
    </reaction>
</comment>
<evidence type="ECO:0000256" key="9">
    <source>
        <dbReference type="PIRSR" id="PIRSR600101-1"/>
    </source>
</evidence>
<evidence type="ECO:0000256" key="1">
    <source>
        <dbReference type="ARBA" id="ARBA00001049"/>
    </source>
</evidence>
<sequence length="539" mass="57538">MAENFTRAMVVAPQPEATECGIEVLRAGGNAVDAAIAAAFVQGVVDPLMCGIAGFGSMAVWRATDGAHEYVDFHAPAPAASTPDMWEDLIEGEARDGFGFTLRGHVNDLGYRSICVPASLRAYAAAHERHGRLPWADLLTHAIRWARDGWVVRPHVHGWWSQPSEMGRVANYERIAYSDAGRALYCRDDGSPKQVGDWVVNPDLAETLRTIASEGADSFYTGSIASVIAADMKANDALLSAEDLAAYRAKIRKPVETDYRGYRVTTNQPPGGGVMLAEMLNILENFDLAAMGHNSAEYLRVVCEAMKQATIDKDAHVGDPDFVAVPVEMLLSKSYAAEVAGRIRRGEKADVPRFSADGPSKDTTQICVTDREGNCVSMTHSLGMPSGVVTPGLGFMYNGCMGVFDPRPGHAGSIAPGKARFSSVCPSIIFRDGAPVLVIGAPGATQIAMGVLQATLNVLDFGASMSDAVSWPRFSATSNLIDVTNRIPWSVTRALEEQGYGVVRSPQSYGIAWVHGIRLTETGPEGGADPATDGMALSC</sequence>